<evidence type="ECO:0000259" key="1">
    <source>
        <dbReference type="PROSITE" id="PS51832"/>
    </source>
</evidence>
<feature type="domain" description="HD-GYP" evidence="1">
    <location>
        <begin position="10"/>
        <end position="106"/>
    </location>
</feature>
<dbReference type="SUPFAM" id="SSF109604">
    <property type="entry name" value="HD-domain/PDEase-like"/>
    <property type="match status" value="1"/>
</dbReference>
<gene>
    <name evidence="2" type="ORF">OMP40_17955</name>
</gene>
<evidence type="ECO:0000313" key="3">
    <source>
        <dbReference type="Proteomes" id="UP001153404"/>
    </source>
</evidence>
<dbReference type="AlphaFoldDB" id="A0A9X4KUG5"/>
<reference evidence="2" key="1">
    <citation type="submission" date="2022-10" db="EMBL/GenBank/DDBJ databases">
        <title>Comparative genomic analysis of Cohnella hashimotonis sp. nov., isolated from the International Space Station.</title>
        <authorList>
            <person name="Simpson A."/>
            <person name="Venkateswaran K."/>
        </authorList>
    </citation>
    <scope>NUCLEOTIDE SEQUENCE</scope>
    <source>
        <strain evidence="2">DSM 28161</strain>
    </source>
</reference>
<dbReference type="InterPro" id="IPR006675">
    <property type="entry name" value="HDIG_dom"/>
</dbReference>
<name>A0A9X4KUG5_9BACL</name>
<dbReference type="InterPro" id="IPR037522">
    <property type="entry name" value="HD_GYP_dom"/>
</dbReference>
<dbReference type="NCBIfam" id="TIGR00277">
    <property type="entry name" value="HDIG"/>
    <property type="match status" value="1"/>
</dbReference>
<comment type="caution">
    <text evidence="2">The sequence shown here is derived from an EMBL/GenBank/DDBJ whole genome shotgun (WGS) entry which is preliminary data.</text>
</comment>
<dbReference type="InterPro" id="IPR003607">
    <property type="entry name" value="HD/PDEase_dom"/>
</dbReference>
<dbReference type="Gene3D" id="1.10.3210.10">
    <property type="entry name" value="Hypothetical protein af1432"/>
    <property type="match status" value="1"/>
</dbReference>
<dbReference type="Proteomes" id="UP001153404">
    <property type="component" value="Unassembled WGS sequence"/>
</dbReference>
<organism evidence="2 3">
    <name type="scientific">Cohnella rhizosphaerae</name>
    <dbReference type="NCBI Taxonomy" id="1457232"/>
    <lineage>
        <taxon>Bacteria</taxon>
        <taxon>Bacillati</taxon>
        <taxon>Bacillota</taxon>
        <taxon>Bacilli</taxon>
        <taxon>Bacillales</taxon>
        <taxon>Paenibacillaceae</taxon>
        <taxon>Cohnella</taxon>
    </lineage>
</organism>
<dbReference type="EMBL" id="JAPDIA010000007">
    <property type="protein sequence ID" value="MDG0811040.1"/>
    <property type="molecule type" value="Genomic_DNA"/>
</dbReference>
<accession>A0A9X4KUG5</accession>
<sequence>MRNSIPLLNKLTPESGMTMNWLETLRDKHADTYRHSLRVAWLAEKLTSLLPIDDAQRQEIVSGCLLHDIGKLVIPNEILDSIKPLTSKEWGADQRASSVGGVPAPK</sequence>
<dbReference type="PANTHER" id="PTHR43155">
    <property type="entry name" value="CYCLIC DI-GMP PHOSPHODIESTERASE PA4108-RELATED"/>
    <property type="match status" value="1"/>
</dbReference>
<keyword evidence="3" id="KW-1185">Reference proteome</keyword>
<dbReference type="PANTHER" id="PTHR43155:SF2">
    <property type="entry name" value="CYCLIC DI-GMP PHOSPHODIESTERASE PA4108"/>
    <property type="match status" value="1"/>
</dbReference>
<evidence type="ECO:0000313" key="2">
    <source>
        <dbReference type="EMBL" id="MDG0811040.1"/>
    </source>
</evidence>
<dbReference type="Pfam" id="PF01966">
    <property type="entry name" value="HD"/>
    <property type="match status" value="1"/>
</dbReference>
<dbReference type="InterPro" id="IPR006674">
    <property type="entry name" value="HD_domain"/>
</dbReference>
<dbReference type="RefSeq" id="WP_277533468.1">
    <property type="nucleotide sequence ID" value="NZ_JAPDIA010000007.1"/>
</dbReference>
<dbReference type="PROSITE" id="PS51832">
    <property type="entry name" value="HD_GYP"/>
    <property type="match status" value="1"/>
</dbReference>
<dbReference type="CDD" id="cd00077">
    <property type="entry name" value="HDc"/>
    <property type="match status" value="1"/>
</dbReference>
<protein>
    <submittedName>
        <fullName evidence="2">HDIG domain-containing protein</fullName>
    </submittedName>
</protein>
<proteinExistence type="predicted"/>